<proteinExistence type="predicted"/>
<dbReference type="Proteomes" id="UP001592528">
    <property type="component" value="Unassembled WGS sequence"/>
</dbReference>
<dbReference type="RefSeq" id="WP_157623979.1">
    <property type="nucleotide sequence ID" value="NZ_JBHEZZ010000002.1"/>
</dbReference>
<gene>
    <name evidence="2" type="ORF">ACEZDJ_03535</name>
</gene>
<protein>
    <submittedName>
        <fullName evidence="2">Uncharacterized protein</fullName>
    </submittedName>
</protein>
<evidence type="ECO:0000313" key="2">
    <source>
        <dbReference type="EMBL" id="MFC1400357.1"/>
    </source>
</evidence>
<evidence type="ECO:0000256" key="1">
    <source>
        <dbReference type="SAM" id="MobiDB-lite"/>
    </source>
</evidence>
<organism evidence="2 3">
    <name type="scientific">Streptacidiphilus cavernicola</name>
    <dbReference type="NCBI Taxonomy" id="3342716"/>
    <lineage>
        <taxon>Bacteria</taxon>
        <taxon>Bacillati</taxon>
        <taxon>Actinomycetota</taxon>
        <taxon>Actinomycetes</taxon>
        <taxon>Kitasatosporales</taxon>
        <taxon>Streptomycetaceae</taxon>
        <taxon>Streptacidiphilus</taxon>
    </lineage>
</organism>
<reference evidence="2 3" key="1">
    <citation type="submission" date="2024-09" db="EMBL/GenBank/DDBJ databases">
        <authorList>
            <person name="Lee S.D."/>
        </authorList>
    </citation>
    <scope>NUCLEOTIDE SEQUENCE [LARGE SCALE GENOMIC DNA]</scope>
    <source>
        <strain evidence="2 3">N1-5</strain>
    </source>
</reference>
<keyword evidence="3" id="KW-1185">Reference proteome</keyword>
<comment type="caution">
    <text evidence="2">The sequence shown here is derived from an EMBL/GenBank/DDBJ whole genome shotgun (WGS) entry which is preliminary data.</text>
</comment>
<accession>A0ABV6UFX6</accession>
<sequence>MTSKTDKLTGKIRYSKTTASEASHRRHPWLFRTKVTTPSGEELQEVNTARATEAESATFEDLKKQYLDKSVVTHGD</sequence>
<feature type="region of interest" description="Disordered" evidence="1">
    <location>
        <begin position="1"/>
        <end position="25"/>
    </location>
</feature>
<evidence type="ECO:0000313" key="3">
    <source>
        <dbReference type="Proteomes" id="UP001592528"/>
    </source>
</evidence>
<dbReference type="EMBL" id="JBHEZZ010000002">
    <property type="protein sequence ID" value="MFC1400357.1"/>
    <property type="molecule type" value="Genomic_DNA"/>
</dbReference>
<name>A0ABV6UFX6_9ACTN</name>